<feature type="domain" description="Protein arginine N-methyltransferase" evidence="8">
    <location>
        <begin position="420"/>
        <end position="592"/>
    </location>
</feature>
<evidence type="ECO:0000259" key="8">
    <source>
        <dbReference type="Pfam" id="PF22528"/>
    </source>
</evidence>
<dbReference type="InterPro" id="IPR055135">
    <property type="entry name" value="PRMT_dom"/>
</dbReference>
<dbReference type="Gene3D" id="3.40.50.150">
    <property type="entry name" value="Vaccinia Virus protein VP39"/>
    <property type="match status" value="1"/>
</dbReference>
<dbReference type="InterPro" id="IPR025799">
    <property type="entry name" value="Arg_MeTrfase"/>
</dbReference>
<dbReference type="GO" id="GO:0005634">
    <property type="term" value="C:nucleus"/>
    <property type="evidence" value="ECO:0007669"/>
    <property type="project" value="TreeGrafter"/>
</dbReference>
<dbReference type="SUPFAM" id="SSF53335">
    <property type="entry name" value="S-adenosyl-L-methionine-dependent methyltransferases"/>
    <property type="match status" value="1"/>
</dbReference>
<dbReference type="GO" id="GO:0035242">
    <property type="term" value="F:protein-arginine omega-N asymmetric methyltransferase activity"/>
    <property type="evidence" value="ECO:0007669"/>
    <property type="project" value="UniProtKB-EC"/>
</dbReference>
<feature type="domain" description="Methyltransferase" evidence="7">
    <location>
        <begin position="294"/>
        <end position="354"/>
    </location>
</feature>
<name>A0A1J4MT72_9CRYT</name>
<dbReference type="Pfam" id="PF13649">
    <property type="entry name" value="Methyltransf_25"/>
    <property type="match status" value="1"/>
</dbReference>
<comment type="caution">
    <text evidence="9">The sequence shown here is derived from an EMBL/GenBank/DDBJ whole genome shotgun (WGS) entry which is preliminary data.</text>
</comment>
<dbReference type="SUPFAM" id="SSF57667">
    <property type="entry name" value="beta-beta-alpha zinc fingers"/>
    <property type="match status" value="1"/>
</dbReference>
<evidence type="ECO:0000259" key="7">
    <source>
        <dbReference type="Pfam" id="PF13649"/>
    </source>
</evidence>
<gene>
    <name evidence="9" type="ORF">cand_009330</name>
</gene>
<protein>
    <submittedName>
        <fullName evidence="9">Uncharacterized protein</fullName>
    </submittedName>
</protein>
<dbReference type="PANTHER" id="PTHR11006:SF53">
    <property type="entry name" value="PROTEIN ARGININE N-METHYLTRANSFERASE 3"/>
    <property type="match status" value="1"/>
</dbReference>
<dbReference type="InterPro" id="IPR041698">
    <property type="entry name" value="Methyltransf_25"/>
</dbReference>
<dbReference type="InterPro" id="IPR029063">
    <property type="entry name" value="SAM-dependent_MTases_sf"/>
</dbReference>
<dbReference type="PROSITE" id="PS51678">
    <property type="entry name" value="SAM_MT_PRMT"/>
    <property type="match status" value="1"/>
</dbReference>
<dbReference type="RefSeq" id="XP_067069288.1">
    <property type="nucleotide sequence ID" value="XM_067211173.1"/>
</dbReference>
<dbReference type="CDD" id="cd02440">
    <property type="entry name" value="AdoMet_MTases"/>
    <property type="match status" value="1"/>
</dbReference>
<dbReference type="Gene3D" id="2.70.160.11">
    <property type="entry name" value="Hnrnp arginine n-methyltransferase1"/>
    <property type="match status" value="1"/>
</dbReference>
<comment type="catalytic activity">
    <reaction evidence="5">
        <text>L-arginyl-[protein] + S-adenosyl-L-methionine = N(omega)-methyl-L-arginyl-[protein] + S-adenosyl-L-homocysteine + H(+)</text>
        <dbReference type="Rhea" id="RHEA:48100"/>
        <dbReference type="Rhea" id="RHEA-COMP:10532"/>
        <dbReference type="Rhea" id="RHEA-COMP:11990"/>
        <dbReference type="ChEBI" id="CHEBI:15378"/>
        <dbReference type="ChEBI" id="CHEBI:29965"/>
        <dbReference type="ChEBI" id="CHEBI:57856"/>
        <dbReference type="ChEBI" id="CHEBI:59789"/>
        <dbReference type="ChEBI" id="CHEBI:65280"/>
    </reaction>
    <physiologicalReaction direction="left-to-right" evidence="5">
        <dbReference type="Rhea" id="RHEA:48101"/>
    </physiologicalReaction>
</comment>
<evidence type="ECO:0000313" key="9">
    <source>
        <dbReference type="EMBL" id="OII77442.1"/>
    </source>
</evidence>
<dbReference type="VEuPathDB" id="CryptoDB:cand_009330"/>
<dbReference type="Proteomes" id="UP000186804">
    <property type="component" value="Unassembled WGS sequence"/>
</dbReference>
<dbReference type="InterPro" id="IPR036236">
    <property type="entry name" value="Znf_C2H2_sf"/>
</dbReference>
<proteinExistence type="predicted"/>
<evidence type="ECO:0000256" key="2">
    <source>
        <dbReference type="ARBA" id="ARBA00022679"/>
    </source>
</evidence>
<comment type="catalytic activity">
    <reaction evidence="4">
        <text>L-arginyl-[protein] + 2 S-adenosyl-L-methionine = N(omega),N(omega)-dimethyl-L-arginyl-[protein] + 2 S-adenosyl-L-homocysteine + 2 H(+)</text>
        <dbReference type="Rhea" id="RHEA:48096"/>
        <dbReference type="Rhea" id="RHEA-COMP:10532"/>
        <dbReference type="Rhea" id="RHEA-COMP:11991"/>
        <dbReference type="ChEBI" id="CHEBI:15378"/>
        <dbReference type="ChEBI" id="CHEBI:29965"/>
        <dbReference type="ChEBI" id="CHEBI:57856"/>
        <dbReference type="ChEBI" id="CHEBI:59789"/>
        <dbReference type="ChEBI" id="CHEBI:61897"/>
        <dbReference type="EC" id="2.1.1.319"/>
    </reaction>
    <physiologicalReaction direction="left-to-right" evidence="4">
        <dbReference type="Rhea" id="RHEA:48097"/>
    </physiologicalReaction>
</comment>
<keyword evidence="10" id="KW-1185">Reference proteome</keyword>
<dbReference type="GO" id="GO:0042054">
    <property type="term" value="F:histone methyltransferase activity"/>
    <property type="evidence" value="ECO:0007669"/>
    <property type="project" value="TreeGrafter"/>
</dbReference>
<sequence>MTIFVSDSISDISSDITEDDDYLLDGEEYNDEFKLLPNAKCLFDDFESEYTSVVWKHMKEVHNFTCSKYIFRDDEYDRVILINYLRKCQNDNLDIEEVCNKINEKSEFWDDERFWKLTLENDRLILEEDCEEDYGDDDNCMPINSNEKYRNICIYSEMTTEEENKVLKKKIKSLSNIIVDLQKVIKNSDSLRKKFEEKNFESYSSQYSISSTIPNIEEKHISLLEFEDRLLDFPLETNKESTEKFIYEDESYFNSYSHLDIHREMILDEVRTNSYFNFITNPINSKLYFKDKIILDIGTGTGILSIFATKSGAKCIVAIDAAKNILEKAKVIAQKNGLCNKINFICGKLENLDLYINGNEVIGVRKESKPPDKYQKFKCDVIISEWMGYCLLYESMLYTILNARDKYLNSMGYIFPSSVYLQICPADYHKMIDECIVPWNNKLYDLDLKELTPSLQSLTGSPIVEIVPVELLRCNEMTNLTKIDIKTITVNELLSLRQPFEINIVPKETEFATSLVISFKTEFNVENGNKNQIFPLTMETSPFNKPTHWKQTVLHLRGPNNTLLKAVDILTGYLTITPNIANKRHIDILIELYNTKTVDGNHYPIITNHYSLN</sequence>
<keyword evidence="1 6" id="KW-0489">Methyltransferase</keyword>
<dbReference type="PANTHER" id="PTHR11006">
    <property type="entry name" value="PROTEIN ARGININE N-METHYLTRANSFERASE"/>
    <property type="match status" value="1"/>
</dbReference>
<dbReference type="GO" id="GO:0032259">
    <property type="term" value="P:methylation"/>
    <property type="evidence" value="ECO:0007669"/>
    <property type="project" value="UniProtKB-KW"/>
</dbReference>
<keyword evidence="2 6" id="KW-0808">Transferase</keyword>
<dbReference type="EMBL" id="LRBS01000037">
    <property type="protein sequence ID" value="OII77442.1"/>
    <property type="molecule type" value="Genomic_DNA"/>
</dbReference>
<accession>A0A1J4MT72</accession>
<dbReference type="OrthoDB" id="7848332at2759"/>
<dbReference type="GeneID" id="92365118"/>
<evidence type="ECO:0000256" key="3">
    <source>
        <dbReference type="ARBA" id="ARBA00022691"/>
    </source>
</evidence>
<evidence type="ECO:0000256" key="4">
    <source>
        <dbReference type="ARBA" id="ARBA00047384"/>
    </source>
</evidence>
<keyword evidence="3 6" id="KW-0949">S-adenosyl-L-methionine</keyword>
<reference evidence="9 10" key="1">
    <citation type="submission" date="2016-10" db="EMBL/GenBank/DDBJ databases">
        <title>Reductive evolution of mitochondrial metabolism and differential evolution of invasion-related proteins in Cryptosporidium.</title>
        <authorList>
            <person name="Liu S."/>
            <person name="Roellig D.M."/>
            <person name="Guo Y."/>
            <person name="Li N."/>
            <person name="Frace M.A."/>
            <person name="Tang K."/>
            <person name="Zhang L."/>
            <person name="Feng Y."/>
            <person name="Xiao L."/>
        </authorList>
    </citation>
    <scope>NUCLEOTIDE SEQUENCE [LARGE SCALE GENOMIC DNA]</scope>
    <source>
        <strain evidence="9">30847</strain>
    </source>
</reference>
<evidence type="ECO:0000256" key="5">
    <source>
        <dbReference type="ARBA" id="ARBA00049303"/>
    </source>
</evidence>
<evidence type="ECO:0000313" key="10">
    <source>
        <dbReference type="Proteomes" id="UP000186804"/>
    </source>
</evidence>
<evidence type="ECO:0000256" key="6">
    <source>
        <dbReference type="PROSITE-ProRule" id="PRU01015"/>
    </source>
</evidence>
<evidence type="ECO:0000256" key="1">
    <source>
        <dbReference type="ARBA" id="ARBA00022603"/>
    </source>
</evidence>
<organism evidence="9 10">
    <name type="scientific">Cryptosporidium andersoni</name>
    <dbReference type="NCBI Taxonomy" id="117008"/>
    <lineage>
        <taxon>Eukaryota</taxon>
        <taxon>Sar</taxon>
        <taxon>Alveolata</taxon>
        <taxon>Apicomplexa</taxon>
        <taxon>Conoidasida</taxon>
        <taxon>Coccidia</taxon>
        <taxon>Eucoccidiorida</taxon>
        <taxon>Eimeriorina</taxon>
        <taxon>Cryptosporidiidae</taxon>
        <taxon>Cryptosporidium</taxon>
    </lineage>
</organism>
<dbReference type="Pfam" id="PF22528">
    <property type="entry name" value="PRMT_C"/>
    <property type="match status" value="1"/>
</dbReference>
<dbReference type="AlphaFoldDB" id="A0A1J4MT72"/>